<dbReference type="InterPro" id="IPR014331">
    <property type="entry name" value="RNA_pol_sigma70_ECF_RHOBA"/>
</dbReference>
<dbReference type="GO" id="GO:0006352">
    <property type="term" value="P:DNA-templated transcription initiation"/>
    <property type="evidence" value="ECO:0007669"/>
    <property type="project" value="InterPro"/>
</dbReference>
<dbReference type="PANTHER" id="PTHR43133">
    <property type="entry name" value="RNA POLYMERASE ECF-TYPE SIGMA FACTO"/>
    <property type="match status" value="1"/>
</dbReference>
<dbReference type="PATRIC" id="fig|1263870.3.peg.1376"/>
<dbReference type="RefSeq" id="WP_008675550.1">
    <property type="nucleotide sequence ID" value="NZ_ANOH01000097.1"/>
</dbReference>
<evidence type="ECO:0000256" key="4">
    <source>
        <dbReference type="ARBA" id="ARBA00023163"/>
    </source>
</evidence>
<dbReference type="NCBIfam" id="TIGR02989">
    <property type="entry name" value="Sig-70_gvs1"/>
    <property type="match status" value="1"/>
</dbReference>
<dbReference type="Proteomes" id="UP000011885">
    <property type="component" value="Unassembled WGS sequence"/>
</dbReference>
<dbReference type="SUPFAM" id="SSF88659">
    <property type="entry name" value="Sigma3 and sigma4 domains of RNA polymerase sigma factors"/>
    <property type="match status" value="1"/>
</dbReference>
<comment type="caution">
    <text evidence="7">The sequence shown here is derived from an EMBL/GenBank/DDBJ whole genome shotgun (WGS) entry which is preliminary data.</text>
</comment>
<sequence>MRLLATHSSRLMSFIRIITMNRHNDAEDVFQRTCIILWQKFSDFDGENFFAWACGIARYEMLKLRDSQKRVKVFDDETIEYLSSDACMVAQDVCDRRTALSKCLSELPIADRELIRRRYYDELSVKEIAEHVGRSTYAIYRELSRIHGSLSRCIERTLAEEV</sequence>
<comment type="similarity">
    <text evidence="1">Belongs to the sigma-70 factor family. ECF subfamily.</text>
</comment>
<accession>M5U7P9</accession>
<evidence type="ECO:0000313" key="7">
    <source>
        <dbReference type="EMBL" id="EMI57289.1"/>
    </source>
</evidence>
<dbReference type="AlphaFoldDB" id="M5U7P9"/>
<dbReference type="Pfam" id="PF08281">
    <property type="entry name" value="Sigma70_r4_2"/>
    <property type="match status" value="1"/>
</dbReference>
<organism evidence="7 8">
    <name type="scientific">Rhodopirellula sallentina SM41</name>
    <dbReference type="NCBI Taxonomy" id="1263870"/>
    <lineage>
        <taxon>Bacteria</taxon>
        <taxon>Pseudomonadati</taxon>
        <taxon>Planctomycetota</taxon>
        <taxon>Planctomycetia</taxon>
        <taxon>Pirellulales</taxon>
        <taxon>Pirellulaceae</taxon>
        <taxon>Rhodopirellula</taxon>
    </lineage>
</organism>
<dbReference type="Gene3D" id="1.10.1740.10">
    <property type="match status" value="1"/>
</dbReference>
<name>M5U7P9_9BACT</name>
<evidence type="ECO:0000256" key="2">
    <source>
        <dbReference type="ARBA" id="ARBA00023015"/>
    </source>
</evidence>
<protein>
    <submittedName>
        <fullName evidence="7">RNA polymerase ECF-type sigma factor</fullName>
    </submittedName>
</protein>
<dbReference type="InterPro" id="IPR036388">
    <property type="entry name" value="WH-like_DNA-bd_sf"/>
</dbReference>
<dbReference type="InterPro" id="IPR013249">
    <property type="entry name" value="RNA_pol_sigma70_r4_t2"/>
</dbReference>
<dbReference type="PANTHER" id="PTHR43133:SF51">
    <property type="entry name" value="RNA POLYMERASE SIGMA FACTOR"/>
    <property type="match status" value="1"/>
</dbReference>
<evidence type="ECO:0000259" key="5">
    <source>
        <dbReference type="Pfam" id="PF04542"/>
    </source>
</evidence>
<dbReference type="NCBIfam" id="TIGR02937">
    <property type="entry name" value="sigma70-ECF"/>
    <property type="match status" value="1"/>
</dbReference>
<dbReference type="GO" id="GO:0016987">
    <property type="term" value="F:sigma factor activity"/>
    <property type="evidence" value="ECO:0007669"/>
    <property type="project" value="UniProtKB-KW"/>
</dbReference>
<proteinExistence type="inferred from homology"/>
<dbReference type="InterPro" id="IPR039425">
    <property type="entry name" value="RNA_pol_sigma-70-like"/>
</dbReference>
<dbReference type="InterPro" id="IPR013325">
    <property type="entry name" value="RNA_pol_sigma_r2"/>
</dbReference>
<keyword evidence="2" id="KW-0805">Transcription regulation</keyword>
<dbReference type="InterPro" id="IPR013324">
    <property type="entry name" value="RNA_pol_sigma_r3/r4-like"/>
</dbReference>
<evidence type="ECO:0000256" key="1">
    <source>
        <dbReference type="ARBA" id="ARBA00010641"/>
    </source>
</evidence>
<keyword evidence="3" id="KW-0731">Sigma factor</keyword>
<feature type="domain" description="RNA polymerase sigma-70 region 2" evidence="5">
    <location>
        <begin position="5"/>
        <end position="70"/>
    </location>
</feature>
<evidence type="ECO:0000259" key="6">
    <source>
        <dbReference type="Pfam" id="PF08281"/>
    </source>
</evidence>
<dbReference type="InterPro" id="IPR007627">
    <property type="entry name" value="RNA_pol_sigma70_r2"/>
</dbReference>
<feature type="domain" description="RNA polymerase sigma factor 70 region 4 type 2" evidence="6">
    <location>
        <begin position="99"/>
        <end position="145"/>
    </location>
</feature>
<keyword evidence="8" id="KW-1185">Reference proteome</keyword>
<dbReference type="SUPFAM" id="SSF88946">
    <property type="entry name" value="Sigma2 domain of RNA polymerase sigma factors"/>
    <property type="match status" value="1"/>
</dbReference>
<dbReference type="EMBL" id="ANOH01000097">
    <property type="protein sequence ID" value="EMI57289.1"/>
    <property type="molecule type" value="Genomic_DNA"/>
</dbReference>
<evidence type="ECO:0000313" key="8">
    <source>
        <dbReference type="Proteomes" id="UP000011885"/>
    </source>
</evidence>
<dbReference type="Pfam" id="PF04542">
    <property type="entry name" value="Sigma70_r2"/>
    <property type="match status" value="1"/>
</dbReference>
<reference evidence="7 8" key="1">
    <citation type="journal article" date="2013" name="Mar. Genomics">
        <title>Expression of sulfatases in Rhodopirellula baltica and the diversity of sulfatases in the genus Rhodopirellula.</title>
        <authorList>
            <person name="Wegner C.E."/>
            <person name="Richter-Heitmann T."/>
            <person name="Klindworth A."/>
            <person name="Klockow C."/>
            <person name="Richter M."/>
            <person name="Achstetter T."/>
            <person name="Glockner F.O."/>
            <person name="Harder J."/>
        </authorList>
    </citation>
    <scope>NUCLEOTIDE SEQUENCE [LARGE SCALE GENOMIC DNA]</scope>
    <source>
        <strain evidence="7 8">SM41</strain>
    </source>
</reference>
<evidence type="ECO:0000256" key="3">
    <source>
        <dbReference type="ARBA" id="ARBA00023082"/>
    </source>
</evidence>
<dbReference type="GO" id="GO:0003677">
    <property type="term" value="F:DNA binding"/>
    <property type="evidence" value="ECO:0007669"/>
    <property type="project" value="InterPro"/>
</dbReference>
<gene>
    <name evidence="7" type="ORF">RSSM_01276</name>
</gene>
<dbReference type="Gene3D" id="1.10.10.10">
    <property type="entry name" value="Winged helix-like DNA-binding domain superfamily/Winged helix DNA-binding domain"/>
    <property type="match status" value="1"/>
</dbReference>
<keyword evidence="4" id="KW-0804">Transcription</keyword>
<dbReference type="InterPro" id="IPR014284">
    <property type="entry name" value="RNA_pol_sigma-70_dom"/>
</dbReference>